<sequence>MSSIYSLYYCSEAESEMIQAESLKFITGEGIEGDRYFLGKGTFSSELSGTPDYQVTLIESEEIDKFNSDNGLNLTYGSFRRNVITQGIKLNPLIGKKFLIGDVVLEGIRYCEPCSHLAKFLGQEVLSQMLGRCGLRAKIISGGVATSGQEIRVVEK</sequence>
<dbReference type="GO" id="GO:0003824">
    <property type="term" value="F:catalytic activity"/>
    <property type="evidence" value="ECO:0007669"/>
    <property type="project" value="InterPro"/>
</dbReference>
<gene>
    <name evidence="2" type="ORF">BJP37_13055</name>
</gene>
<dbReference type="Proteomes" id="UP000186657">
    <property type="component" value="Unassembled WGS sequence"/>
</dbReference>
<dbReference type="Gene3D" id="2.40.33.20">
    <property type="entry name" value="PK beta-barrel domain-like"/>
    <property type="match status" value="1"/>
</dbReference>
<dbReference type="EMBL" id="MKZS01000001">
    <property type="protein sequence ID" value="OLT59814.1"/>
    <property type="molecule type" value="Genomic_DNA"/>
</dbReference>
<proteinExistence type="predicted"/>
<dbReference type="PANTHER" id="PTHR36930">
    <property type="entry name" value="METAL-SULFUR CLUSTER BIOSYNTHESIS PROTEINS YUAD-RELATED"/>
    <property type="match status" value="1"/>
</dbReference>
<organism evidence="2 3">
    <name type="scientific">Moorena bouillonii PNG</name>
    <dbReference type="NCBI Taxonomy" id="568701"/>
    <lineage>
        <taxon>Bacteria</taxon>
        <taxon>Bacillati</taxon>
        <taxon>Cyanobacteriota</taxon>
        <taxon>Cyanophyceae</taxon>
        <taxon>Coleofasciculales</taxon>
        <taxon>Coleofasciculaceae</taxon>
        <taxon>Moorena</taxon>
    </lineage>
</organism>
<dbReference type="SUPFAM" id="SSF50800">
    <property type="entry name" value="PK beta-barrel domain-like"/>
    <property type="match status" value="1"/>
</dbReference>
<dbReference type="GO" id="GO:0030170">
    <property type="term" value="F:pyridoxal phosphate binding"/>
    <property type="evidence" value="ECO:0007669"/>
    <property type="project" value="InterPro"/>
</dbReference>
<evidence type="ECO:0000313" key="3">
    <source>
        <dbReference type="Proteomes" id="UP000186657"/>
    </source>
</evidence>
<dbReference type="GO" id="GO:0030151">
    <property type="term" value="F:molybdenum ion binding"/>
    <property type="evidence" value="ECO:0007669"/>
    <property type="project" value="InterPro"/>
</dbReference>
<comment type="caution">
    <text evidence="2">The sequence shown here is derived from an EMBL/GenBank/DDBJ whole genome shotgun (WGS) entry which is preliminary data.</text>
</comment>
<evidence type="ECO:0000313" key="2">
    <source>
        <dbReference type="EMBL" id="OLT59814.1"/>
    </source>
</evidence>
<dbReference type="PANTHER" id="PTHR36930:SF1">
    <property type="entry name" value="MOSC DOMAIN-CONTAINING PROTEIN"/>
    <property type="match status" value="1"/>
</dbReference>
<accession>A0A1U7N1N0</accession>
<protein>
    <recommendedName>
        <fullName evidence="1">MOSC domain-containing protein</fullName>
    </recommendedName>
</protein>
<feature type="domain" description="MOSC" evidence="1">
    <location>
        <begin position="18"/>
        <end position="154"/>
    </location>
</feature>
<dbReference type="InterPro" id="IPR011037">
    <property type="entry name" value="Pyrv_Knase-like_insert_dom_sf"/>
</dbReference>
<name>A0A1U7N1N0_9CYAN</name>
<keyword evidence="3" id="KW-1185">Reference proteome</keyword>
<evidence type="ECO:0000259" key="1">
    <source>
        <dbReference type="PROSITE" id="PS51340"/>
    </source>
</evidence>
<dbReference type="InterPro" id="IPR005302">
    <property type="entry name" value="MoCF_Sase_C"/>
</dbReference>
<dbReference type="InterPro" id="IPR052716">
    <property type="entry name" value="MOSC_domain"/>
</dbReference>
<reference evidence="2 3" key="1">
    <citation type="submission" date="2016-10" db="EMBL/GenBank/DDBJ databases">
        <title>Comparative genomics uncovers the prolific and rare metabolic potential of the cyanobacterial genus Moorea.</title>
        <authorList>
            <person name="Leao T."/>
            <person name="Castelao G."/>
            <person name="Korobeynikov A."/>
            <person name="Monroe E.A."/>
            <person name="Podell S."/>
            <person name="Glukhov E."/>
            <person name="Allen E."/>
            <person name="Gerwick W.H."/>
            <person name="Gerwick L."/>
        </authorList>
    </citation>
    <scope>NUCLEOTIDE SEQUENCE [LARGE SCALE GENOMIC DNA]</scope>
    <source>
        <strain evidence="2 3">PNG5-198</strain>
    </source>
</reference>
<dbReference type="PROSITE" id="PS51340">
    <property type="entry name" value="MOSC"/>
    <property type="match status" value="1"/>
</dbReference>
<dbReference type="AlphaFoldDB" id="A0A1U7N1N0"/>
<dbReference type="Pfam" id="PF03473">
    <property type="entry name" value="MOSC"/>
    <property type="match status" value="1"/>
</dbReference>